<dbReference type="AlphaFoldDB" id="A0A3S3S0M0"/>
<dbReference type="InterPro" id="IPR011009">
    <property type="entry name" value="Kinase-like_dom_sf"/>
</dbReference>
<evidence type="ECO:0000313" key="3">
    <source>
        <dbReference type="EMBL" id="RWS08695.1"/>
    </source>
</evidence>
<dbReference type="SUPFAM" id="SSF56112">
    <property type="entry name" value="Protein kinase-like (PK-like)"/>
    <property type="match status" value="1"/>
</dbReference>
<dbReference type="Pfam" id="PF00069">
    <property type="entry name" value="Pkinase"/>
    <property type="match status" value="1"/>
</dbReference>
<dbReference type="EMBL" id="NCKU01002833">
    <property type="protein sequence ID" value="RWS08695.1"/>
    <property type="molecule type" value="Genomic_DNA"/>
</dbReference>
<organism evidence="3 4">
    <name type="scientific">Dinothrombium tinctorium</name>
    <dbReference type="NCBI Taxonomy" id="1965070"/>
    <lineage>
        <taxon>Eukaryota</taxon>
        <taxon>Metazoa</taxon>
        <taxon>Ecdysozoa</taxon>
        <taxon>Arthropoda</taxon>
        <taxon>Chelicerata</taxon>
        <taxon>Arachnida</taxon>
        <taxon>Acari</taxon>
        <taxon>Acariformes</taxon>
        <taxon>Trombidiformes</taxon>
        <taxon>Prostigmata</taxon>
        <taxon>Anystina</taxon>
        <taxon>Parasitengona</taxon>
        <taxon>Trombidioidea</taxon>
        <taxon>Trombidiidae</taxon>
        <taxon>Dinothrombium</taxon>
    </lineage>
</organism>
<feature type="compositionally biased region" description="Basic and acidic residues" evidence="1">
    <location>
        <begin position="17"/>
        <end position="44"/>
    </location>
</feature>
<dbReference type="InterPro" id="IPR045269">
    <property type="entry name" value="Atg1-like"/>
</dbReference>
<dbReference type="Proteomes" id="UP000285301">
    <property type="component" value="Unassembled WGS sequence"/>
</dbReference>
<name>A0A3S3S0M0_9ACAR</name>
<gene>
    <name evidence="3" type="ORF">B4U79_17752</name>
</gene>
<dbReference type="GO" id="GO:0006914">
    <property type="term" value="P:autophagy"/>
    <property type="evidence" value="ECO:0007669"/>
    <property type="project" value="UniProtKB-ARBA"/>
</dbReference>
<dbReference type="PROSITE" id="PS50011">
    <property type="entry name" value="PROTEIN_KINASE_DOM"/>
    <property type="match status" value="1"/>
</dbReference>
<feature type="domain" description="Protein kinase" evidence="2">
    <location>
        <begin position="127"/>
        <end position="389"/>
    </location>
</feature>
<sequence length="391" mass="44703">MFLIEFVSSSDQGAEGGEEKKKEEGEEQKTEEIEAAPKLEEAKQETAQPEPPAQSPLPSDSQKPAPSVSNSSPASPPISPPTTSPDEEKLKQDRERLNKAIQKILKFKGPTLINDEEYLYTRLHYRIFREKEIASGTYSAFYKCTNVERQEHVVKCTSLSSPTPLKYKENVLNTSSKICRYLGENPHPNIIQFYDIFASPTKAYFFMELLTGGNLESWVRGRRKALKEDDIRKFCRDIAEAINFLFICGIAHRAIKPNHGVFTAQRNYVKLGGFGMATLIWDSVKSAHIKQKKVARDEWQPFMAPETLKNDYDPVVSDVWSFGVLIIHLLTGKPPFDARTKNFEKYWETHCRRRDFIPSPELKDLMSKIFVVDPSERMNISSLLHQPWLNA</sequence>
<proteinExistence type="predicted"/>
<dbReference type="OrthoDB" id="4062651at2759"/>
<dbReference type="InterPro" id="IPR000719">
    <property type="entry name" value="Prot_kinase_dom"/>
</dbReference>
<comment type="caution">
    <text evidence="3">The sequence shown here is derived from an EMBL/GenBank/DDBJ whole genome shotgun (WGS) entry which is preliminary data.</text>
</comment>
<keyword evidence="3" id="KW-0418">Kinase</keyword>
<dbReference type="PANTHER" id="PTHR24348">
    <property type="entry name" value="SERINE/THREONINE-PROTEIN KINASE UNC-51-RELATED"/>
    <property type="match status" value="1"/>
</dbReference>
<feature type="region of interest" description="Disordered" evidence="1">
    <location>
        <begin position="1"/>
        <end position="90"/>
    </location>
</feature>
<dbReference type="STRING" id="1965070.A0A3S3S0M0"/>
<evidence type="ECO:0000313" key="4">
    <source>
        <dbReference type="Proteomes" id="UP000285301"/>
    </source>
</evidence>
<dbReference type="GO" id="GO:0005737">
    <property type="term" value="C:cytoplasm"/>
    <property type="evidence" value="ECO:0007669"/>
    <property type="project" value="TreeGrafter"/>
</dbReference>
<keyword evidence="3" id="KW-0808">Transferase</keyword>
<evidence type="ECO:0000256" key="1">
    <source>
        <dbReference type="SAM" id="MobiDB-lite"/>
    </source>
</evidence>
<dbReference type="GO" id="GO:0004674">
    <property type="term" value="F:protein serine/threonine kinase activity"/>
    <property type="evidence" value="ECO:0007669"/>
    <property type="project" value="InterPro"/>
</dbReference>
<protein>
    <submittedName>
        <fullName evidence="3">Serine/threonine-protein kinase ULK2-like isoform X3</fullName>
    </submittedName>
</protein>
<reference evidence="3 4" key="1">
    <citation type="journal article" date="2018" name="Gigascience">
        <title>Genomes of trombidid mites reveal novel predicted allergens and laterally-transferred genes associated with secondary metabolism.</title>
        <authorList>
            <person name="Dong X."/>
            <person name="Chaisiri K."/>
            <person name="Xia D."/>
            <person name="Armstrong S.D."/>
            <person name="Fang Y."/>
            <person name="Donnelly M.J."/>
            <person name="Kadowaki T."/>
            <person name="McGarry J.W."/>
            <person name="Darby A.C."/>
            <person name="Makepeace B.L."/>
        </authorList>
    </citation>
    <scope>NUCLEOTIDE SEQUENCE [LARGE SCALE GENOMIC DNA]</scope>
    <source>
        <strain evidence="3">UoL-WK</strain>
    </source>
</reference>
<dbReference type="Gene3D" id="1.10.510.10">
    <property type="entry name" value="Transferase(Phosphotransferase) domain 1"/>
    <property type="match status" value="1"/>
</dbReference>
<keyword evidence="4" id="KW-1185">Reference proteome</keyword>
<evidence type="ECO:0000259" key="2">
    <source>
        <dbReference type="PROSITE" id="PS50011"/>
    </source>
</evidence>
<feature type="compositionally biased region" description="Low complexity" evidence="1">
    <location>
        <begin position="64"/>
        <end position="73"/>
    </location>
</feature>
<feature type="compositionally biased region" description="Pro residues" evidence="1">
    <location>
        <begin position="74"/>
        <end position="83"/>
    </location>
</feature>
<accession>A0A3S3S0M0</accession>
<dbReference type="GO" id="GO:0010506">
    <property type="term" value="P:regulation of autophagy"/>
    <property type="evidence" value="ECO:0007669"/>
    <property type="project" value="InterPro"/>
</dbReference>
<dbReference type="GO" id="GO:0005524">
    <property type="term" value="F:ATP binding"/>
    <property type="evidence" value="ECO:0007669"/>
    <property type="project" value="InterPro"/>
</dbReference>